<dbReference type="GO" id="GO:0008177">
    <property type="term" value="F:succinate dehydrogenase (quinone) activity"/>
    <property type="evidence" value="ECO:0007669"/>
    <property type="project" value="UniProtKB-EC"/>
</dbReference>
<dbReference type="GO" id="GO:0009055">
    <property type="term" value="F:electron transfer activity"/>
    <property type="evidence" value="ECO:0007669"/>
    <property type="project" value="TreeGrafter"/>
</dbReference>
<dbReference type="InterPro" id="IPR030664">
    <property type="entry name" value="SdhA/FrdA/AprA"/>
</dbReference>
<proteinExistence type="predicted"/>
<dbReference type="AlphaFoldDB" id="A0A3B0T618"/>
<comment type="pathway">
    <text evidence="1">Carbohydrate metabolism; tricarboxylic acid cycle.</text>
</comment>
<feature type="domain" description="Fumarate reductase/succinate dehydrogenase flavoprotein-like C-terminal" evidence="4">
    <location>
        <begin position="3"/>
        <end position="78"/>
    </location>
</feature>
<evidence type="ECO:0000256" key="2">
    <source>
        <dbReference type="ARBA" id="ARBA00022532"/>
    </source>
</evidence>
<keyword evidence="5" id="KW-0560">Oxidoreductase</keyword>
<dbReference type="EC" id="1.3.5.1" evidence="5"/>
<gene>
    <name evidence="5" type="ORF">MNBD_ALPHA04-655</name>
</gene>
<dbReference type="Gene3D" id="1.20.58.100">
    <property type="entry name" value="Fumarate reductase/succinate dehydrogenase flavoprotein-like, C-terminal domain"/>
    <property type="match status" value="1"/>
</dbReference>
<evidence type="ECO:0000256" key="1">
    <source>
        <dbReference type="ARBA" id="ARBA00005163"/>
    </source>
</evidence>
<feature type="compositionally biased region" description="Basic and acidic residues" evidence="3">
    <location>
        <begin position="15"/>
        <end position="28"/>
    </location>
</feature>
<organism evidence="5">
    <name type="scientific">hydrothermal vent metagenome</name>
    <dbReference type="NCBI Taxonomy" id="652676"/>
    <lineage>
        <taxon>unclassified sequences</taxon>
        <taxon>metagenomes</taxon>
        <taxon>ecological metagenomes</taxon>
    </lineage>
</organism>
<dbReference type="PANTHER" id="PTHR11632">
    <property type="entry name" value="SUCCINATE DEHYDROGENASE 2 FLAVOPROTEIN SUBUNIT"/>
    <property type="match status" value="1"/>
</dbReference>
<dbReference type="Pfam" id="PF02910">
    <property type="entry name" value="Succ_DH_flav_C"/>
    <property type="match status" value="1"/>
</dbReference>
<evidence type="ECO:0000259" key="4">
    <source>
        <dbReference type="Pfam" id="PF02910"/>
    </source>
</evidence>
<feature type="region of interest" description="Disordered" evidence="3">
    <location>
        <begin position="1"/>
        <end position="28"/>
    </location>
</feature>
<dbReference type="Gene3D" id="4.10.80.40">
    <property type="entry name" value="succinate dehydrogenase protein domain"/>
    <property type="match status" value="1"/>
</dbReference>
<keyword evidence="2" id="KW-0816">Tricarboxylic acid cycle</keyword>
<evidence type="ECO:0000313" key="5">
    <source>
        <dbReference type="EMBL" id="VAW04284.1"/>
    </source>
</evidence>
<accession>A0A3B0T618</accession>
<name>A0A3B0T618_9ZZZZ</name>
<dbReference type="PANTHER" id="PTHR11632:SF51">
    <property type="entry name" value="SUCCINATE DEHYDROGENASE [UBIQUINONE] FLAVOPROTEIN SUBUNIT, MITOCHONDRIAL"/>
    <property type="match status" value="1"/>
</dbReference>
<dbReference type="EMBL" id="UOEF01000397">
    <property type="protein sequence ID" value="VAW04284.1"/>
    <property type="molecule type" value="Genomic_DNA"/>
</dbReference>
<dbReference type="SUPFAM" id="SSF46977">
    <property type="entry name" value="Succinate dehydrogenase/fumarate reductase flavoprotein C-terminal domain"/>
    <property type="match status" value="1"/>
</dbReference>
<sequence>MGQAMVTIKGAINRTESRGAHARDDYPDRDDKKWMHHTVSTFDGWGGQSNKVGLSTRPVHDFTLTDEAEYIKPKKRVY</sequence>
<protein>
    <submittedName>
        <fullName evidence="5">Succinate dehydrogenase flavoprotein subunit</fullName>
        <ecNumber evidence="5">1.3.5.1</ecNumber>
    </submittedName>
</protein>
<reference evidence="5" key="1">
    <citation type="submission" date="2018-06" db="EMBL/GenBank/DDBJ databases">
        <authorList>
            <person name="Zhirakovskaya E."/>
        </authorList>
    </citation>
    <scope>NUCLEOTIDE SEQUENCE</scope>
</reference>
<dbReference type="FunFam" id="4.10.80.40:FF:000002">
    <property type="entry name" value="Succinate dehydrogenase [ubiquinone] flavoprotein subunit, mitochondrial"/>
    <property type="match status" value="1"/>
</dbReference>
<dbReference type="InterPro" id="IPR015939">
    <property type="entry name" value="Fum_Rdtase/Succ_DH_flav-like_C"/>
</dbReference>
<dbReference type="GO" id="GO:0050660">
    <property type="term" value="F:flavin adenine dinucleotide binding"/>
    <property type="evidence" value="ECO:0007669"/>
    <property type="project" value="TreeGrafter"/>
</dbReference>
<evidence type="ECO:0000256" key="3">
    <source>
        <dbReference type="SAM" id="MobiDB-lite"/>
    </source>
</evidence>
<dbReference type="GO" id="GO:0006121">
    <property type="term" value="P:mitochondrial electron transport, succinate to ubiquinone"/>
    <property type="evidence" value="ECO:0007669"/>
    <property type="project" value="TreeGrafter"/>
</dbReference>
<dbReference type="GO" id="GO:0006099">
    <property type="term" value="P:tricarboxylic acid cycle"/>
    <property type="evidence" value="ECO:0007669"/>
    <property type="project" value="UniProtKB-KW"/>
</dbReference>
<dbReference type="InterPro" id="IPR037099">
    <property type="entry name" value="Fum_R/Succ_DH_flav-like_C_sf"/>
</dbReference>
<dbReference type="GO" id="GO:0005739">
    <property type="term" value="C:mitochondrion"/>
    <property type="evidence" value="ECO:0007669"/>
    <property type="project" value="GOC"/>
</dbReference>